<dbReference type="CDD" id="cd01991">
    <property type="entry name" value="Asn_synthase_B_C"/>
    <property type="match status" value="1"/>
</dbReference>
<evidence type="ECO:0000256" key="6">
    <source>
        <dbReference type="ARBA" id="ARBA00022962"/>
    </source>
</evidence>
<evidence type="ECO:0000313" key="13">
    <source>
        <dbReference type="Proteomes" id="UP000233435"/>
    </source>
</evidence>
<evidence type="ECO:0000256" key="1">
    <source>
        <dbReference type="ARBA" id="ARBA00005187"/>
    </source>
</evidence>
<accession>A0A2N3HP55</accession>
<dbReference type="RefSeq" id="WP_106658175.1">
    <property type="nucleotide sequence ID" value="NZ_PJEO01000009.1"/>
</dbReference>
<feature type="binding site" evidence="9">
    <location>
        <begin position="363"/>
        <end position="364"/>
    </location>
    <ligand>
        <name>ATP</name>
        <dbReference type="ChEBI" id="CHEBI:30616"/>
    </ligand>
</feature>
<dbReference type="PANTHER" id="PTHR43284:SF1">
    <property type="entry name" value="ASPARAGINE SYNTHETASE"/>
    <property type="match status" value="1"/>
</dbReference>
<reference evidence="12 13" key="1">
    <citation type="submission" date="2017-12" db="EMBL/GenBank/DDBJ databases">
        <title>Confluentibacter flavum sp. nov., isolated from the saline lake.</title>
        <authorList>
            <person name="Yu L."/>
        </authorList>
    </citation>
    <scope>NUCLEOTIDE SEQUENCE [LARGE SCALE GENOMIC DNA]</scope>
    <source>
        <strain evidence="12 13">3B</strain>
    </source>
</reference>
<evidence type="ECO:0000256" key="7">
    <source>
        <dbReference type="ARBA" id="ARBA00048741"/>
    </source>
</evidence>
<dbReference type="InterPro" id="IPR014729">
    <property type="entry name" value="Rossmann-like_a/b/a_fold"/>
</dbReference>
<dbReference type="InterPro" id="IPR033738">
    <property type="entry name" value="AsnB_N"/>
</dbReference>
<protein>
    <recommendedName>
        <fullName evidence="3">asparagine synthase (glutamine-hydrolyzing)</fullName>
        <ecNumber evidence="3">6.3.5.4</ecNumber>
    </recommendedName>
</protein>
<comment type="caution">
    <text evidence="12">The sequence shown here is derived from an EMBL/GenBank/DDBJ whole genome shotgun (WGS) entry which is preliminary data.</text>
</comment>
<dbReference type="InterPro" id="IPR006426">
    <property type="entry name" value="Asn_synth_AEB"/>
</dbReference>
<keyword evidence="8" id="KW-0028">Amino-acid biosynthesis</keyword>
<dbReference type="Gene3D" id="3.60.20.10">
    <property type="entry name" value="Glutamine Phosphoribosylpyrophosphate, subunit 1, domain 1"/>
    <property type="match status" value="1"/>
</dbReference>
<feature type="domain" description="Glutamine amidotransferase type-2" evidence="11">
    <location>
        <begin position="2"/>
        <end position="213"/>
    </location>
</feature>
<dbReference type="Pfam" id="PF13537">
    <property type="entry name" value="GATase_7"/>
    <property type="match status" value="1"/>
</dbReference>
<dbReference type="NCBIfam" id="TIGR01536">
    <property type="entry name" value="asn_synth_AEB"/>
    <property type="match status" value="1"/>
</dbReference>
<name>A0A2N3HP55_9FLAO</name>
<evidence type="ECO:0000313" key="12">
    <source>
        <dbReference type="EMBL" id="PKQ46735.1"/>
    </source>
</evidence>
<dbReference type="SUPFAM" id="SSF56235">
    <property type="entry name" value="N-terminal nucleophile aminohydrolases (Ntn hydrolases)"/>
    <property type="match status" value="1"/>
</dbReference>
<dbReference type="PANTHER" id="PTHR43284">
    <property type="entry name" value="ASPARAGINE SYNTHETASE (GLUTAMINE-HYDROLYZING)"/>
    <property type="match status" value="1"/>
</dbReference>
<dbReference type="InterPro" id="IPR017932">
    <property type="entry name" value="GATase_2_dom"/>
</dbReference>
<evidence type="ECO:0000256" key="5">
    <source>
        <dbReference type="ARBA" id="ARBA00022840"/>
    </source>
</evidence>
<feature type="binding site" evidence="9">
    <location>
        <position position="292"/>
    </location>
    <ligand>
        <name>ATP</name>
        <dbReference type="ChEBI" id="CHEBI:30616"/>
    </ligand>
</feature>
<keyword evidence="6 8" id="KW-0315">Glutamine amidotransferase</keyword>
<keyword evidence="13" id="KW-1185">Reference proteome</keyword>
<dbReference type="EC" id="6.3.5.4" evidence="3"/>
<organism evidence="12 13">
    <name type="scientific">Confluentibacter flavum</name>
    <dbReference type="NCBI Taxonomy" id="1909700"/>
    <lineage>
        <taxon>Bacteria</taxon>
        <taxon>Pseudomonadati</taxon>
        <taxon>Bacteroidota</taxon>
        <taxon>Flavobacteriia</taxon>
        <taxon>Flavobacteriales</taxon>
        <taxon>Flavobacteriaceae</taxon>
        <taxon>Confluentibacter</taxon>
    </lineage>
</organism>
<keyword evidence="4 9" id="KW-0547">Nucleotide-binding</keyword>
<evidence type="ECO:0000256" key="4">
    <source>
        <dbReference type="ARBA" id="ARBA00022741"/>
    </source>
</evidence>
<sequence length="615" mass="71412">MCGFLGEVNDALLDKHSFKKLLDLSIRRGPDQQGFWTSRICQIGFNRLAILDVTENGNQPIMSPNGKFILVFNGEIYNYKELQHRYSIKESDLRSTSDGEILSHLIGKMPVKEFAKVLNGMFAITIWNIESEEVYLIRDFAGIKPLFYGLSKSGIVFASQFDQIFKHPNFNTKKLRPDIMKEFLGLGYMSAPNTVFENMYQVNPGQIIIWSYQTRAIKSKINYFNWSVNPSKLDSLKSTYQDFTKEMQHVVMNQLRSDVPIATFLSSGYDSSLVSTFAKQHKSNIKAFTYGISDSKLDESKHAKAYAKHLGITHVIEKDSKDDLLSNVDVHFKSISEPFGDYSSVPSFLITKKAKKYATVMLSGDGGDELFWGYPRFRKSLNQAHWFKYPIWLRQFLIPIFRVKDKNLSSALTVVKKFSDWILNKQTHFTGLDKLMPNYEFSKDLKKLYDIHDTLDKPHVLQYLKKNEFYAHMQRTLRKIDLTSMANSLEVRVPFLDKQMIAFSNSIISEFTITHNRPKLILKDALYEYIPIEMVEKEKKGFTVPIKDWLKNDLKADFIKTVINTPFYGEDYIDIPVLHTLVQDFYKNTQKVDPWGLWHLYAWQKWAIQNKLVSN</sequence>
<dbReference type="GO" id="GO:0004066">
    <property type="term" value="F:asparagine synthase (glutamine-hydrolyzing) activity"/>
    <property type="evidence" value="ECO:0007669"/>
    <property type="project" value="UniProtKB-EC"/>
</dbReference>
<feature type="active site" description="For GATase activity" evidence="8">
    <location>
        <position position="2"/>
    </location>
</feature>
<dbReference type="GO" id="GO:0006529">
    <property type="term" value="P:asparagine biosynthetic process"/>
    <property type="evidence" value="ECO:0007669"/>
    <property type="project" value="UniProtKB-KW"/>
</dbReference>
<dbReference type="GO" id="GO:0005829">
    <property type="term" value="C:cytosol"/>
    <property type="evidence" value="ECO:0007669"/>
    <property type="project" value="TreeGrafter"/>
</dbReference>
<dbReference type="CDD" id="cd00712">
    <property type="entry name" value="AsnB"/>
    <property type="match status" value="1"/>
</dbReference>
<dbReference type="SUPFAM" id="SSF52402">
    <property type="entry name" value="Adenine nucleotide alpha hydrolases-like"/>
    <property type="match status" value="1"/>
</dbReference>
<keyword evidence="5 9" id="KW-0067">ATP-binding</keyword>
<evidence type="ECO:0000256" key="3">
    <source>
        <dbReference type="ARBA" id="ARBA00012737"/>
    </source>
</evidence>
<dbReference type="AlphaFoldDB" id="A0A2N3HP55"/>
<gene>
    <name evidence="12" type="primary">asnB</name>
    <name evidence="12" type="ORF">CSW08_01675</name>
</gene>
<feature type="binding site" evidence="9">
    <location>
        <position position="98"/>
    </location>
    <ligand>
        <name>L-glutamine</name>
        <dbReference type="ChEBI" id="CHEBI:58359"/>
    </ligand>
</feature>
<dbReference type="InterPro" id="IPR001962">
    <property type="entry name" value="Asn_synthase"/>
</dbReference>
<dbReference type="PROSITE" id="PS51278">
    <property type="entry name" value="GATASE_TYPE_2"/>
    <property type="match status" value="1"/>
</dbReference>
<proteinExistence type="inferred from homology"/>
<dbReference type="OrthoDB" id="9763290at2"/>
<dbReference type="PIRSF" id="PIRSF001589">
    <property type="entry name" value="Asn_synthetase_glu-h"/>
    <property type="match status" value="1"/>
</dbReference>
<evidence type="ECO:0000256" key="9">
    <source>
        <dbReference type="PIRSR" id="PIRSR001589-2"/>
    </source>
</evidence>
<dbReference type="InterPro" id="IPR029055">
    <property type="entry name" value="Ntn_hydrolases_N"/>
</dbReference>
<evidence type="ECO:0000256" key="10">
    <source>
        <dbReference type="PIRSR" id="PIRSR001589-3"/>
    </source>
</evidence>
<keyword evidence="8" id="KW-0061">Asparagine biosynthesis</keyword>
<evidence type="ECO:0000259" key="11">
    <source>
        <dbReference type="PROSITE" id="PS51278"/>
    </source>
</evidence>
<dbReference type="EMBL" id="PJEO01000009">
    <property type="protein sequence ID" value="PKQ46735.1"/>
    <property type="molecule type" value="Genomic_DNA"/>
</dbReference>
<dbReference type="Pfam" id="PF00733">
    <property type="entry name" value="Asn_synthase"/>
    <property type="match status" value="1"/>
</dbReference>
<dbReference type="InterPro" id="IPR051786">
    <property type="entry name" value="ASN_synthetase/amidase"/>
</dbReference>
<evidence type="ECO:0000256" key="8">
    <source>
        <dbReference type="PIRSR" id="PIRSR001589-1"/>
    </source>
</evidence>
<dbReference type="GO" id="GO:0005524">
    <property type="term" value="F:ATP binding"/>
    <property type="evidence" value="ECO:0007669"/>
    <property type="project" value="UniProtKB-KW"/>
</dbReference>
<comment type="pathway">
    <text evidence="1">Amino-acid biosynthesis; L-asparagine biosynthesis; L-asparagine from L-aspartate (L-Gln route): step 1/1.</text>
</comment>
<feature type="site" description="Important for beta-aspartyl-AMP intermediate formation" evidence="10">
    <location>
        <position position="365"/>
    </location>
</feature>
<evidence type="ECO:0000256" key="2">
    <source>
        <dbReference type="ARBA" id="ARBA00005752"/>
    </source>
</evidence>
<dbReference type="Gene3D" id="3.40.50.620">
    <property type="entry name" value="HUPs"/>
    <property type="match status" value="1"/>
</dbReference>
<comment type="catalytic activity">
    <reaction evidence="7">
        <text>L-aspartate + L-glutamine + ATP + H2O = L-asparagine + L-glutamate + AMP + diphosphate + H(+)</text>
        <dbReference type="Rhea" id="RHEA:12228"/>
        <dbReference type="ChEBI" id="CHEBI:15377"/>
        <dbReference type="ChEBI" id="CHEBI:15378"/>
        <dbReference type="ChEBI" id="CHEBI:29985"/>
        <dbReference type="ChEBI" id="CHEBI:29991"/>
        <dbReference type="ChEBI" id="CHEBI:30616"/>
        <dbReference type="ChEBI" id="CHEBI:33019"/>
        <dbReference type="ChEBI" id="CHEBI:58048"/>
        <dbReference type="ChEBI" id="CHEBI:58359"/>
        <dbReference type="ChEBI" id="CHEBI:456215"/>
        <dbReference type="EC" id="6.3.5.4"/>
    </reaction>
</comment>
<dbReference type="Proteomes" id="UP000233435">
    <property type="component" value="Unassembled WGS sequence"/>
</dbReference>
<comment type="similarity">
    <text evidence="2">Belongs to the asparagine synthetase family.</text>
</comment>